<accession>A0AAW0YVK7</accession>
<dbReference type="GO" id="GO:0046982">
    <property type="term" value="F:protein heterodimerization activity"/>
    <property type="evidence" value="ECO:0007669"/>
    <property type="project" value="InterPro"/>
</dbReference>
<dbReference type="InterPro" id="IPR009072">
    <property type="entry name" value="Histone-fold"/>
</dbReference>
<evidence type="ECO:0000256" key="3">
    <source>
        <dbReference type="ARBA" id="ARBA00023163"/>
    </source>
</evidence>
<evidence type="ECO:0000256" key="1">
    <source>
        <dbReference type="ARBA" id="ARBA00004123"/>
    </source>
</evidence>
<dbReference type="Gene3D" id="1.10.20.10">
    <property type="entry name" value="Histone, subunit A"/>
    <property type="match status" value="1"/>
</dbReference>
<organism evidence="7 8">
    <name type="scientific">Kwoniella newhampshirensis</name>
    <dbReference type="NCBI Taxonomy" id="1651941"/>
    <lineage>
        <taxon>Eukaryota</taxon>
        <taxon>Fungi</taxon>
        <taxon>Dikarya</taxon>
        <taxon>Basidiomycota</taxon>
        <taxon>Agaricomycotina</taxon>
        <taxon>Tremellomycetes</taxon>
        <taxon>Tremellales</taxon>
        <taxon>Cryptococcaceae</taxon>
        <taxon>Kwoniella</taxon>
    </lineage>
</organism>
<feature type="compositionally biased region" description="Pro residues" evidence="5">
    <location>
        <begin position="237"/>
        <end position="250"/>
    </location>
</feature>
<dbReference type="InterPro" id="IPR006565">
    <property type="entry name" value="BTP"/>
</dbReference>
<comment type="subcellular location">
    <subcellularLocation>
        <location evidence="1">Nucleus</location>
    </subcellularLocation>
</comment>
<evidence type="ECO:0000313" key="8">
    <source>
        <dbReference type="Proteomes" id="UP001388673"/>
    </source>
</evidence>
<evidence type="ECO:0000256" key="5">
    <source>
        <dbReference type="SAM" id="MobiDB-lite"/>
    </source>
</evidence>
<dbReference type="RefSeq" id="XP_066800627.1">
    <property type="nucleotide sequence ID" value="XM_066948854.1"/>
</dbReference>
<sequence>MPPTDQTPSPDAVLHLAALHTLAATGFASTSQAASMTLSSVMAKYLRLVSTACVERASLAGRSKVAAVDVVDALDELGVQVGELYDWAQGEGQVSFEKEGLVGLENYVNQGLAVDEGIAHLKLVPKAELDDEEETISEDVTMDEDVHVKTESEQDLEVEEKVTGFVYRPSSPDLSWLPPMPTSDHTTSCQPTEPSSSTETTADTPATASAPPQSVADRYRRPISYASSQLSQSHPFVDPPRPSITTPLPPAPSSLSNLIDTYQAIAQDPSVALRQTDLRRQATDLLRNFIAPVDSFSPKDTLVTPIPPVRATPIVPSHSDVLPQKLLPVNPRPTGILSSLVHQIQSPHLPPPLRERLTSLRPPIAQVRDGNPILYGEPVRGPDDAALLKAIGKHVDVEGEGNAQAYAYLQQTWDSGPKGVEKFSKGRLPTGKKVIMSKEGESVPRMSEETKREREEAQKVKLRLPIVGGGLSPGAATMPTTVGGGGGGGTGEGTNGSVSPGGGMVMKIKLAAPKKDQGQSVSPAPTTSNIVPNQGRNASEESRFTTKDNESSVNSGVGASDNVEMKPFLNGTSS</sequence>
<dbReference type="Pfam" id="PF07524">
    <property type="entry name" value="Bromo_TP"/>
    <property type="match status" value="1"/>
</dbReference>
<dbReference type="EMBL" id="JBCAWK010000011">
    <property type="protein sequence ID" value="KAK8846677.1"/>
    <property type="molecule type" value="Genomic_DNA"/>
</dbReference>
<feature type="compositionally biased region" description="Polar residues" evidence="5">
    <location>
        <begin position="225"/>
        <end position="234"/>
    </location>
</feature>
<dbReference type="AlphaFoldDB" id="A0AAW0YVK7"/>
<comment type="caution">
    <text evidence="7">The sequence shown here is derived from an EMBL/GenBank/DDBJ whole genome shotgun (WGS) entry which is preliminary data.</text>
</comment>
<dbReference type="Proteomes" id="UP001388673">
    <property type="component" value="Unassembled WGS sequence"/>
</dbReference>
<feature type="region of interest" description="Disordered" evidence="5">
    <location>
        <begin position="468"/>
        <end position="574"/>
    </location>
</feature>
<evidence type="ECO:0000259" key="6">
    <source>
        <dbReference type="SMART" id="SM00576"/>
    </source>
</evidence>
<gene>
    <name evidence="7" type="ORF">IAR55_005764</name>
</gene>
<dbReference type="SMART" id="SM00576">
    <property type="entry name" value="BTP"/>
    <property type="match status" value="1"/>
</dbReference>
<proteinExistence type="predicted"/>
<protein>
    <recommendedName>
        <fullName evidence="6">Bromodomain associated domain-containing protein</fullName>
    </recommendedName>
</protein>
<evidence type="ECO:0000313" key="7">
    <source>
        <dbReference type="EMBL" id="KAK8846677.1"/>
    </source>
</evidence>
<evidence type="ECO:0000256" key="4">
    <source>
        <dbReference type="ARBA" id="ARBA00023242"/>
    </source>
</evidence>
<keyword evidence="4" id="KW-0539">Nucleus</keyword>
<feature type="region of interest" description="Disordered" evidence="5">
    <location>
        <begin position="169"/>
        <end position="250"/>
    </location>
</feature>
<feature type="compositionally biased region" description="Basic and acidic residues" evidence="5">
    <location>
        <begin position="538"/>
        <end position="550"/>
    </location>
</feature>
<feature type="domain" description="Bromodomain associated" evidence="6">
    <location>
        <begin position="7"/>
        <end position="83"/>
    </location>
</feature>
<keyword evidence="2" id="KW-0805">Transcription regulation</keyword>
<feature type="compositionally biased region" description="Polar residues" evidence="5">
    <location>
        <begin position="518"/>
        <end position="537"/>
    </location>
</feature>
<feature type="compositionally biased region" description="Gly residues" evidence="5">
    <location>
        <begin position="482"/>
        <end position="504"/>
    </location>
</feature>
<feature type="region of interest" description="Disordered" evidence="5">
    <location>
        <begin position="439"/>
        <end position="458"/>
    </location>
</feature>
<feature type="compositionally biased region" description="Low complexity" evidence="5">
    <location>
        <begin position="186"/>
        <end position="216"/>
    </location>
</feature>
<dbReference type="CDD" id="cd00076">
    <property type="entry name" value="HFD_SF"/>
    <property type="match status" value="1"/>
</dbReference>
<evidence type="ECO:0000256" key="2">
    <source>
        <dbReference type="ARBA" id="ARBA00023015"/>
    </source>
</evidence>
<dbReference type="GO" id="GO:0005634">
    <property type="term" value="C:nucleus"/>
    <property type="evidence" value="ECO:0007669"/>
    <property type="project" value="UniProtKB-SubCell"/>
</dbReference>
<dbReference type="KEGG" id="kne:92183022"/>
<keyword evidence="8" id="KW-1185">Reference proteome</keyword>
<dbReference type="GeneID" id="92183022"/>
<reference evidence="7 8" key="1">
    <citation type="journal article" date="2024" name="bioRxiv">
        <title>Comparative genomics of Cryptococcus and Kwoniella reveals pathogenesis evolution and contrasting karyotype dynamics via intercentromeric recombination or chromosome fusion.</title>
        <authorList>
            <person name="Coelho M.A."/>
            <person name="David-Palma M."/>
            <person name="Shea T."/>
            <person name="Bowers K."/>
            <person name="McGinley-Smith S."/>
            <person name="Mohammad A.W."/>
            <person name="Gnirke A."/>
            <person name="Yurkov A.M."/>
            <person name="Nowrousian M."/>
            <person name="Sun S."/>
            <person name="Cuomo C.A."/>
            <person name="Heitman J."/>
        </authorList>
    </citation>
    <scope>NUCLEOTIDE SEQUENCE [LARGE SCALE GENOMIC DNA]</scope>
    <source>
        <strain evidence="7 8">CBS 13917</strain>
    </source>
</reference>
<keyword evidence="3" id="KW-0804">Transcription</keyword>
<name>A0AAW0YVK7_9TREE</name>